<feature type="compositionally biased region" description="Polar residues" evidence="2">
    <location>
        <begin position="10"/>
        <end position="19"/>
    </location>
</feature>
<dbReference type="EnsemblMetazoa" id="AATE020046-RA">
    <property type="protein sequence ID" value="AATE020046-PA.1"/>
    <property type="gene ID" value="AATE020046"/>
</dbReference>
<evidence type="ECO:0000256" key="1">
    <source>
        <dbReference type="SAM" id="Coils"/>
    </source>
</evidence>
<organism evidence="3">
    <name type="scientific">Anopheles atroparvus</name>
    <name type="common">European mosquito</name>
    <dbReference type="NCBI Taxonomy" id="41427"/>
    <lineage>
        <taxon>Eukaryota</taxon>
        <taxon>Metazoa</taxon>
        <taxon>Ecdysozoa</taxon>
        <taxon>Arthropoda</taxon>
        <taxon>Hexapoda</taxon>
        <taxon>Insecta</taxon>
        <taxon>Pterygota</taxon>
        <taxon>Neoptera</taxon>
        <taxon>Endopterygota</taxon>
        <taxon>Diptera</taxon>
        <taxon>Nematocera</taxon>
        <taxon>Culicoidea</taxon>
        <taxon>Culicidae</taxon>
        <taxon>Anophelinae</taxon>
        <taxon>Anopheles</taxon>
    </lineage>
</organism>
<evidence type="ECO:0000256" key="2">
    <source>
        <dbReference type="SAM" id="MobiDB-lite"/>
    </source>
</evidence>
<dbReference type="AlphaFoldDB" id="A0A182JL07"/>
<feature type="region of interest" description="Disordered" evidence="2">
    <location>
        <begin position="1"/>
        <end position="74"/>
    </location>
</feature>
<name>A0A182JL07_ANOAO</name>
<sequence>MNGDEGTILPSANSTINATSDRRDSPLQPTPLDSNSDRRNACTLPAANAGSNRGESPTPPANRDASYGSISDREFQLQRKISELERRKIELEIEIAQRELALERGNPQPVRGQQPGSVEPCVEAAMADAARVTGAVDPRMQHGEFVTGQGRPWRSSIVRFELPGAAALQRPMMAAAEQPGPSRKESHAEGPYDPDYLRFRRTVDARYGGFGTSGWEHSRTMAGDNEDTSPWDAQGTVPRSSLRRARLHE</sequence>
<proteinExistence type="predicted"/>
<feature type="region of interest" description="Disordered" evidence="2">
    <location>
        <begin position="209"/>
        <end position="249"/>
    </location>
</feature>
<accession>A0A182JL07</accession>
<feature type="compositionally biased region" description="Basic and acidic residues" evidence="2">
    <location>
        <begin position="182"/>
        <end position="195"/>
    </location>
</feature>
<evidence type="ECO:0000313" key="3">
    <source>
        <dbReference type="EnsemblMetazoa" id="AATE020046-PA.1"/>
    </source>
</evidence>
<keyword evidence="1" id="KW-0175">Coiled coil</keyword>
<feature type="region of interest" description="Disordered" evidence="2">
    <location>
        <begin position="173"/>
        <end position="195"/>
    </location>
</feature>
<protein>
    <submittedName>
        <fullName evidence="3">Uncharacterized protein</fullName>
    </submittedName>
</protein>
<dbReference type="EMBL" id="AXCP01009033">
    <property type="status" value="NOT_ANNOTATED_CDS"/>
    <property type="molecule type" value="Genomic_DNA"/>
</dbReference>
<reference evidence="3" key="1">
    <citation type="submission" date="2022-08" db="UniProtKB">
        <authorList>
            <consortium name="EnsemblMetazoa"/>
        </authorList>
    </citation>
    <scope>IDENTIFICATION</scope>
    <source>
        <strain evidence="3">EBRO</strain>
    </source>
</reference>
<dbReference type="VEuPathDB" id="VectorBase:AATE020046"/>
<feature type="coiled-coil region" evidence="1">
    <location>
        <begin position="74"/>
        <end position="106"/>
    </location>
</feature>